<dbReference type="EMBL" id="JAKIKS010000013">
    <property type="protein sequence ID" value="MCL1123892.1"/>
    <property type="molecule type" value="Genomic_DNA"/>
</dbReference>
<gene>
    <name evidence="6" type="primary">rfbC</name>
    <name evidence="6" type="ORF">L2764_05195</name>
</gene>
<evidence type="ECO:0000256" key="4">
    <source>
        <dbReference type="ARBA" id="ARBA00019595"/>
    </source>
</evidence>
<comment type="subunit">
    <text evidence="5">Homodimer.</text>
</comment>
<dbReference type="EC" id="5.1.3.13" evidence="3 5"/>
<proteinExistence type="inferred from homology"/>
<dbReference type="InterPro" id="IPR000888">
    <property type="entry name" value="RmlC-like"/>
</dbReference>
<dbReference type="GO" id="GO:0008830">
    <property type="term" value="F:dTDP-4-dehydrorhamnose 3,5-epimerase activity"/>
    <property type="evidence" value="ECO:0007669"/>
    <property type="project" value="UniProtKB-EC"/>
</dbReference>
<dbReference type="PANTHER" id="PTHR21047">
    <property type="entry name" value="DTDP-6-DEOXY-D-GLUCOSE-3,5 EPIMERASE"/>
    <property type="match status" value="1"/>
</dbReference>
<comment type="pathway">
    <text evidence="5">Carbohydrate biosynthesis; dTDP-L-rhamnose biosynthesis.</text>
</comment>
<dbReference type="InterPro" id="IPR014710">
    <property type="entry name" value="RmlC-like_jellyroll"/>
</dbReference>
<reference evidence="6 7" key="1">
    <citation type="submission" date="2022-01" db="EMBL/GenBank/DDBJ databases">
        <title>Whole genome-based taxonomy of the Shewanellaceae.</title>
        <authorList>
            <person name="Martin-Rodriguez A.J."/>
        </authorList>
    </citation>
    <scope>NUCLEOTIDE SEQUENCE [LARGE SCALE GENOMIC DNA]</scope>
    <source>
        <strain evidence="6 7">DSM 17177</strain>
    </source>
</reference>
<dbReference type="RefSeq" id="WP_248939172.1">
    <property type="nucleotide sequence ID" value="NZ_JAKIKS010000013.1"/>
</dbReference>
<dbReference type="PANTHER" id="PTHR21047:SF2">
    <property type="entry name" value="THYMIDINE DIPHOSPHO-4-KETO-RHAMNOSE 3,5-EPIMERASE"/>
    <property type="match status" value="1"/>
</dbReference>
<comment type="catalytic activity">
    <reaction evidence="1 5">
        <text>dTDP-4-dehydro-6-deoxy-alpha-D-glucose = dTDP-4-dehydro-beta-L-rhamnose</text>
        <dbReference type="Rhea" id="RHEA:16969"/>
        <dbReference type="ChEBI" id="CHEBI:57649"/>
        <dbReference type="ChEBI" id="CHEBI:62830"/>
        <dbReference type="EC" id="5.1.3.13"/>
    </reaction>
</comment>
<protein>
    <recommendedName>
        <fullName evidence="4 5">dTDP-4-dehydrorhamnose 3,5-epimerase</fullName>
        <ecNumber evidence="3 5">5.1.3.13</ecNumber>
    </recommendedName>
    <alternativeName>
        <fullName evidence="5">Thymidine diphospho-4-keto-rhamnose 3,5-epimerase</fullName>
    </alternativeName>
</protein>
<dbReference type="Pfam" id="PF00908">
    <property type="entry name" value="dTDP_sugar_isom"/>
    <property type="match status" value="1"/>
</dbReference>
<dbReference type="Gene3D" id="2.60.120.10">
    <property type="entry name" value="Jelly Rolls"/>
    <property type="match status" value="1"/>
</dbReference>
<keyword evidence="5 6" id="KW-0413">Isomerase</keyword>
<keyword evidence="7" id="KW-1185">Reference proteome</keyword>
<dbReference type="InterPro" id="IPR011051">
    <property type="entry name" value="RmlC_Cupin_sf"/>
</dbReference>
<sequence length="187" mass="21615">MKVIDTLIPDVKIIEPSVFGDERGFFMETWNQKQFEELVTGKPTVFVQDNHSKSKKGILRGLHYQTENAQGKLVRVVSGEVFDVAVDIRKDSTTFGHWVGEYLSAENKRQLWVPEGFAHGFYVTSEQAEFVYKCTDYYNPKHEHVLLWNDEFFDIDWPLDGGLPMLSNKDTLGKRTEIILGRNQIEL</sequence>
<organism evidence="6 7">
    <name type="scientific">Shewanella surugensis</name>
    <dbReference type="NCBI Taxonomy" id="212020"/>
    <lineage>
        <taxon>Bacteria</taxon>
        <taxon>Pseudomonadati</taxon>
        <taxon>Pseudomonadota</taxon>
        <taxon>Gammaproteobacteria</taxon>
        <taxon>Alteromonadales</taxon>
        <taxon>Shewanellaceae</taxon>
        <taxon>Shewanella</taxon>
    </lineage>
</organism>
<comment type="function">
    <text evidence="2 5">Catalyzes the epimerization of the C3' and C5'positions of dTDP-6-deoxy-D-xylo-4-hexulose, forming dTDP-6-deoxy-L-lyxo-4-hexulose.</text>
</comment>
<evidence type="ECO:0000256" key="5">
    <source>
        <dbReference type="RuleBase" id="RU364069"/>
    </source>
</evidence>
<dbReference type="Proteomes" id="UP001203423">
    <property type="component" value="Unassembled WGS sequence"/>
</dbReference>
<dbReference type="CDD" id="cd00438">
    <property type="entry name" value="cupin_RmlC"/>
    <property type="match status" value="1"/>
</dbReference>
<evidence type="ECO:0000256" key="3">
    <source>
        <dbReference type="ARBA" id="ARBA00012098"/>
    </source>
</evidence>
<comment type="similarity">
    <text evidence="5">Belongs to the dTDP-4-dehydrorhamnose 3,5-epimerase family.</text>
</comment>
<evidence type="ECO:0000313" key="7">
    <source>
        <dbReference type="Proteomes" id="UP001203423"/>
    </source>
</evidence>
<accession>A0ABT0L878</accession>
<dbReference type="NCBIfam" id="TIGR01221">
    <property type="entry name" value="rmlC"/>
    <property type="match status" value="1"/>
</dbReference>
<evidence type="ECO:0000256" key="2">
    <source>
        <dbReference type="ARBA" id="ARBA00001997"/>
    </source>
</evidence>
<evidence type="ECO:0000256" key="1">
    <source>
        <dbReference type="ARBA" id="ARBA00001298"/>
    </source>
</evidence>
<dbReference type="SUPFAM" id="SSF51182">
    <property type="entry name" value="RmlC-like cupins"/>
    <property type="match status" value="1"/>
</dbReference>
<evidence type="ECO:0000313" key="6">
    <source>
        <dbReference type="EMBL" id="MCL1123892.1"/>
    </source>
</evidence>
<comment type="caution">
    <text evidence="6">The sequence shown here is derived from an EMBL/GenBank/DDBJ whole genome shotgun (WGS) entry which is preliminary data.</text>
</comment>
<name>A0ABT0L878_9GAMM</name>